<name>A0A1K1RYU6_9FLAO</name>
<dbReference type="EMBL" id="FPJE01000041">
    <property type="protein sequence ID" value="SFW76980.1"/>
    <property type="molecule type" value="Genomic_DNA"/>
</dbReference>
<gene>
    <name evidence="2" type="ORF">SAMN02927921_04181</name>
</gene>
<evidence type="ECO:0000313" key="2">
    <source>
        <dbReference type="EMBL" id="SFW76980.1"/>
    </source>
</evidence>
<accession>A0A1K1RYU6</accession>
<organism evidence="2 3">
    <name type="scientific">Sinomicrobium oceani</name>
    <dbReference type="NCBI Taxonomy" id="1150368"/>
    <lineage>
        <taxon>Bacteria</taxon>
        <taxon>Pseudomonadati</taxon>
        <taxon>Bacteroidota</taxon>
        <taxon>Flavobacteriia</taxon>
        <taxon>Flavobacteriales</taxon>
        <taxon>Flavobacteriaceae</taxon>
        <taxon>Sinomicrobium</taxon>
    </lineage>
</organism>
<protein>
    <submittedName>
        <fullName evidence="2">Uncharacterized protein</fullName>
    </submittedName>
</protein>
<dbReference type="Proteomes" id="UP000182248">
    <property type="component" value="Unassembled WGS sequence"/>
</dbReference>
<evidence type="ECO:0000256" key="1">
    <source>
        <dbReference type="SAM" id="SignalP"/>
    </source>
</evidence>
<feature type="chain" id="PRO_5012973062" evidence="1">
    <location>
        <begin position="18"/>
        <end position="320"/>
    </location>
</feature>
<dbReference type="OrthoDB" id="9808753at2"/>
<dbReference type="RefSeq" id="WP_072319399.1">
    <property type="nucleotide sequence ID" value="NZ_FPJE01000041.1"/>
</dbReference>
<reference evidence="2 3" key="1">
    <citation type="submission" date="2016-11" db="EMBL/GenBank/DDBJ databases">
        <authorList>
            <person name="Jaros S."/>
            <person name="Januszkiewicz K."/>
            <person name="Wedrychowicz H."/>
        </authorList>
    </citation>
    <scope>NUCLEOTIDE SEQUENCE [LARGE SCALE GENOMIC DNA]</scope>
    <source>
        <strain evidence="2 3">CGMCC 1.12145</strain>
    </source>
</reference>
<sequence>MKRILLFLLLGPLSFYAQVITTNRNPVGLEHNILFRAENRYTVTQTGTASLPTARLFDGKLTVNYTSTPPGFSDPTVILIEGLPAVHTQVGGWVGWSTRHWGAVRFKIEGYDTFGTPNGWRVLADYSGTDYNGNDFVAKVAQSGRYIKLRYTFYTGSAGDGRLGVSELFFIHPEATSPYEGLYQVTGSDGWESGNGTLFYEGNVGIGTMSPDSPLAVNGVIHSKEVRVDLEGWSDFVFEEDYDLPTLEEVEAHIKEKGHLKDIPGAREVKENGVLLGEMDAKLLQKIEELTLYTIQQQKLIETLLLQNKKQQEEIDNLKK</sequence>
<feature type="signal peptide" evidence="1">
    <location>
        <begin position="1"/>
        <end position="17"/>
    </location>
</feature>
<dbReference type="AlphaFoldDB" id="A0A1K1RYU6"/>
<keyword evidence="3" id="KW-1185">Reference proteome</keyword>
<dbReference type="STRING" id="1150368.SAMN02927921_04181"/>
<evidence type="ECO:0000313" key="3">
    <source>
        <dbReference type="Proteomes" id="UP000182248"/>
    </source>
</evidence>
<proteinExistence type="predicted"/>
<keyword evidence="1" id="KW-0732">Signal</keyword>